<organism evidence="1 2">
    <name type="scientific">Actinomycetospora termitidis</name>
    <dbReference type="NCBI Taxonomy" id="3053470"/>
    <lineage>
        <taxon>Bacteria</taxon>
        <taxon>Bacillati</taxon>
        <taxon>Actinomycetota</taxon>
        <taxon>Actinomycetes</taxon>
        <taxon>Pseudonocardiales</taxon>
        <taxon>Pseudonocardiaceae</taxon>
        <taxon>Actinomycetospora</taxon>
    </lineage>
</organism>
<comment type="caution">
    <text evidence="1">The sequence shown here is derived from an EMBL/GenBank/DDBJ whole genome shotgun (WGS) entry which is preliminary data.</text>
</comment>
<sequence>MTTADRIRAAAMSTADELLEMEDAAFRALDERMERVARAVAQRIGEAGQDREGLLRDDLLPESGWLVRVLLPPVGDLLALTRERALGLVADQLGTLARNDAERAAAELGITAAREAAGPIERDGYTSVADRLEGARFLVDDEVTEQKRLWVVYAEQPPALVSRLCARDRVPLPGTRTRGAVWGLEAPVRRGARDATISVTNQLLRTGMDGWNRARA</sequence>
<gene>
    <name evidence="1" type="ORF">QRT03_25875</name>
</gene>
<evidence type="ECO:0008006" key="3">
    <source>
        <dbReference type="Google" id="ProtNLM"/>
    </source>
</evidence>
<proteinExistence type="predicted"/>
<keyword evidence="2" id="KW-1185">Reference proteome</keyword>
<evidence type="ECO:0000313" key="2">
    <source>
        <dbReference type="Proteomes" id="UP001231924"/>
    </source>
</evidence>
<dbReference type="RefSeq" id="WP_286056016.1">
    <property type="nucleotide sequence ID" value="NZ_JASVWF010000007.1"/>
</dbReference>
<evidence type="ECO:0000313" key="1">
    <source>
        <dbReference type="EMBL" id="MDL5159422.1"/>
    </source>
</evidence>
<name>A0ABT7MHR6_9PSEU</name>
<dbReference type="EMBL" id="JASVWF010000007">
    <property type="protein sequence ID" value="MDL5159422.1"/>
    <property type="molecule type" value="Genomic_DNA"/>
</dbReference>
<reference evidence="1 2" key="1">
    <citation type="submission" date="2023-06" db="EMBL/GenBank/DDBJ databases">
        <title>Actinomycetospora Odt1-22.</title>
        <authorList>
            <person name="Supong K."/>
        </authorList>
    </citation>
    <scope>NUCLEOTIDE SEQUENCE [LARGE SCALE GENOMIC DNA]</scope>
    <source>
        <strain evidence="1 2">Odt1-22</strain>
    </source>
</reference>
<accession>A0ABT7MHR6</accession>
<protein>
    <recommendedName>
        <fullName evidence="3">DUF222 domain-containing protein</fullName>
    </recommendedName>
</protein>
<dbReference type="Proteomes" id="UP001231924">
    <property type="component" value="Unassembled WGS sequence"/>
</dbReference>